<evidence type="ECO:0000256" key="6">
    <source>
        <dbReference type="ARBA" id="ARBA00037589"/>
    </source>
</evidence>
<comment type="function">
    <text evidence="6 9">Catalyzes cyclization of the linear tetrapyrrole, hydroxymethylbilane, to the macrocyclic uroporphyrinogen III.</text>
</comment>
<evidence type="ECO:0000256" key="2">
    <source>
        <dbReference type="ARBA" id="ARBA00008133"/>
    </source>
</evidence>
<accession>A0A917A8E7</accession>
<comment type="caution">
    <text evidence="11">The sequence shown here is derived from an EMBL/GenBank/DDBJ whole genome shotgun (WGS) entry which is preliminary data.</text>
</comment>
<sequence>MTKTVVFTREHPLDNHLQTQLEAVGFRVRHLPLIHCQPNPMPKEILESIPQMDWVFFTSAIAAEFLLPYLKTPLPQLATIGHQTSRVLTKLGHKIDFESNSQYAKDFAQEWLALGYTTQKILLPQSSLSNPVLAESLREGGHEVLAWPLYDTQYNPVGQGQIPPLLNEEELIWTFASPSAWQSFHAVCEHLPKGHAIAVIGTSTQKAVEADGGVVSMMPTTPSIERMVEEIIRRETL</sequence>
<evidence type="ECO:0000256" key="7">
    <source>
        <dbReference type="ARBA" id="ARBA00040167"/>
    </source>
</evidence>
<dbReference type="Proteomes" id="UP000660801">
    <property type="component" value="Unassembled WGS sequence"/>
</dbReference>
<dbReference type="EMBL" id="BMJN01000024">
    <property type="protein sequence ID" value="GGE33879.1"/>
    <property type="molecule type" value="Genomic_DNA"/>
</dbReference>
<proteinExistence type="inferred from homology"/>
<dbReference type="GO" id="GO:0006782">
    <property type="term" value="P:protoporphyrinogen IX biosynthetic process"/>
    <property type="evidence" value="ECO:0007669"/>
    <property type="project" value="UniProtKB-UniRule"/>
</dbReference>
<comment type="pathway">
    <text evidence="1 9">Porphyrin-containing compound metabolism; protoporphyrin-IX biosynthesis; coproporphyrinogen-III from 5-aminolevulinate: step 3/4.</text>
</comment>
<keyword evidence="4 9" id="KW-0456">Lyase</keyword>
<feature type="domain" description="Tetrapyrrole biosynthesis uroporphyrinogen III synthase" evidence="10">
    <location>
        <begin position="16"/>
        <end position="229"/>
    </location>
</feature>
<protein>
    <recommendedName>
        <fullName evidence="7 9">Uroporphyrinogen-III synthase</fullName>
        <ecNumber evidence="3 9">4.2.1.75</ecNumber>
    </recommendedName>
</protein>
<dbReference type="CDD" id="cd06578">
    <property type="entry name" value="HemD"/>
    <property type="match status" value="1"/>
</dbReference>
<dbReference type="PANTHER" id="PTHR38042:SF1">
    <property type="entry name" value="UROPORPHYRINOGEN-III SYNTHASE, CHLOROPLASTIC"/>
    <property type="match status" value="1"/>
</dbReference>
<evidence type="ECO:0000313" key="12">
    <source>
        <dbReference type="Proteomes" id="UP000660801"/>
    </source>
</evidence>
<dbReference type="EC" id="4.2.1.75" evidence="3 9"/>
<keyword evidence="12" id="KW-1185">Reference proteome</keyword>
<dbReference type="InterPro" id="IPR039793">
    <property type="entry name" value="UROS/Hem4"/>
</dbReference>
<dbReference type="Gene3D" id="3.40.50.10090">
    <property type="match status" value="2"/>
</dbReference>
<dbReference type="AlphaFoldDB" id="A0A917A8E7"/>
<reference evidence="11" key="1">
    <citation type="journal article" date="2014" name="Int. J. Syst. Evol. Microbiol.">
        <title>Complete genome sequence of Corynebacterium casei LMG S-19264T (=DSM 44701T), isolated from a smear-ripened cheese.</title>
        <authorList>
            <consortium name="US DOE Joint Genome Institute (JGI-PGF)"/>
            <person name="Walter F."/>
            <person name="Albersmeier A."/>
            <person name="Kalinowski J."/>
            <person name="Ruckert C."/>
        </authorList>
    </citation>
    <scope>NUCLEOTIDE SEQUENCE</scope>
    <source>
        <strain evidence="11">CGMCC 1.15533</strain>
    </source>
</reference>
<dbReference type="InterPro" id="IPR036108">
    <property type="entry name" value="4pyrrol_syn_uPrphyn_synt_sf"/>
</dbReference>
<dbReference type="Pfam" id="PF02602">
    <property type="entry name" value="HEM4"/>
    <property type="match status" value="1"/>
</dbReference>
<comment type="similarity">
    <text evidence="2 9">Belongs to the uroporphyrinogen-III synthase family.</text>
</comment>
<evidence type="ECO:0000313" key="11">
    <source>
        <dbReference type="EMBL" id="GGE33879.1"/>
    </source>
</evidence>
<gene>
    <name evidence="11" type="primary">hemD</name>
    <name evidence="11" type="ORF">GCM10011510_14090</name>
</gene>
<organism evidence="11 12">
    <name type="scientific">Streptococcus himalayensis</name>
    <dbReference type="NCBI Taxonomy" id="1888195"/>
    <lineage>
        <taxon>Bacteria</taxon>
        <taxon>Bacillati</taxon>
        <taxon>Bacillota</taxon>
        <taxon>Bacilli</taxon>
        <taxon>Lactobacillales</taxon>
        <taxon>Streptococcaceae</taxon>
        <taxon>Streptococcus</taxon>
    </lineage>
</organism>
<evidence type="ECO:0000256" key="4">
    <source>
        <dbReference type="ARBA" id="ARBA00023239"/>
    </source>
</evidence>
<evidence type="ECO:0000259" key="10">
    <source>
        <dbReference type="Pfam" id="PF02602"/>
    </source>
</evidence>
<comment type="catalytic activity">
    <reaction evidence="8 9">
        <text>hydroxymethylbilane = uroporphyrinogen III + H2O</text>
        <dbReference type="Rhea" id="RHEA:18965"/>
        <dbReference type="ChEBI" id="CHEBI:15377"/>
        <dbReference type="ChEBI" id="CHEBI:57308"/>
        <dbReference type="ChEBI" id="CHEBI:57845"/>
        <dbReference type="EC" id="4.2.1.75"/>
    </reaction>
</comment>
<evidence type="ECO:0000256" key="9">
    <source>
        <dbReference type="RuleBase" id="RU366031"/>
    </source>
</evidence>
<dbReference type="SUPFAM" id="SSF69618">
    <property type="entry name" value="HemD-like"/>
    <property type="match status" value="1"/>
</dbReference>
<dbReference type="GO" id="GO:0006780">
    <property type="term" value="P:uroporphyrinogen III biosynthetic process"/>
    <property type="evidence" value="ECO:0007669"/>
    <property type="project" value="UniProtKB-UniRule"/>
</dbReference>
<name>A0A917A8E7_9STRE</name>
<dbReference type="InterPro" id="IPR003754">
    <property type="entry name" value="4pyrrol_synth_uPrphyn_synth"/>
</dbReference>
<evidence type="ECO:0000256" key="1">
    <source>
        <dbReference type="ARBA" id="ARBA00004772"/>
    </source>
</evidence>
<evidence type="ECO:0000256" key="8">
    <source>
        <dbReference type="ARBA" id="ARBA00048617"/>
    </source>
</evidence>
<evidence type="ECO:0000256" key="5">
    <source>
        <dbReference type="ARBA" id="ARBA00023244"/>
    </source>
</evidence>
<evidence type="ECO:0000256" key="3">
    <source>
        <dbReference type="ARBA" id="ARBA00013109"/>
    </source>
</evidence>
<reference evidence="11" key="2">
    <citation type="submission" date="2020-09" db="EMBL/GenBank/DDBJ databases">
        <authorList>
            <person name="Sun Q."/>
            <person name="Zhou Y."/>
        </authorList>
    </citation>
    <scope>NUCLEOTIDE SEQUENCE</scope>
    <source>
        <strain evidence="11">CGMCC 1.15533</strain>
    </source>
</reference>
<dbReference type="OrthoDB" id="9815856at2"/>
<dbReference type="RefSeq" id="WP_068992794.1">
    <property type="nucleotide sequence ID" value="NZ_BMJN01000024.1"/>
</dbReference>
<keyword evidence="5 9" id="KW-0627">Porphyrin biosynthesis</keyword>
<dbReference type="GO" id="GO:0004852">
    <property type="term" value="F:uroporphyrinogen-III synthase activity"/>
    <property type="evidence" value="ECO:0007669"/>
    <property type="project" value="UniProtKB-UniRule"/>
</dbReference>
<dbReference type="PANTHER" id="PTHR38042">
    <property type="entry name" value="UROPORPHYRINOGEN-III SYNTHASE, CHLOROPLASTIC"/>
    <property type="match status" value="1"/>
</dbReference>